<evidence type="ECO:0000313" key="6">
    <source>
        <dbReference type="Proteomes" id="UP000013776"/>
    </source>
</evidence>
<dbReference type="GO" id="GO:0032543">
    <property type="term" value="P:mitochondrial translation"/>
    <property type="evidence" value="ECO:0007669"/>
    <property type="project" value="TreeGrafter"/>
</dbReference>
<dbReference type="PANTHER" id="PTHR12919">
    <property type="entry name" value="30S RIBOSOMAL PROTEIN S16"/>
    <property type="match status" value="1"/>
</dbReference>
<accession>R4XF18</accession>
<dbReference type="InterPro" id="IPR023803">
    <property type="entry name" value="Ribosomal_bS16_dom_sf"/>
</dbReference>
<proteinExistence type="inferred from homology"/>
<dbReference type="eggNOG" id="KOG3419">
    <property type="taxonomic scope" value="Eukaryota"/>
</dbReference>
<keyword evidence="3" id="KW-0687">Ribonucleoprotein</keyword>
<comment type="caution">
    <text evidence="5">The sequence shown here is derived from an EMBL/GenBank/DDBJ whole genome shotgun (WGS) entry which is preliminary data.</text>
</comment>
<keyword evidence="2" id="KW-0689">Ribosomal protein</keyword>
<dbReference type="SUPFAM" id="SSF54565">
    <property type="entry name" value="Ribosomal protein S16"/>
    <property type="match status" value="1"/>
</dbReference>
<gene>
    <name evidence="5" type="ORF">TAPDE_004641</name>
</gene>
<dbReference type="NCBIfam" id="TIGR00002">
    <property type="entry name" value="S16"/>
    <property type="match status" value="1"/>
</dbReference>
<feature type="region of interest" description="Disordered" evidence="4">
    <location>
        <begin position="91"/>
        <end position="113"/>
    </location>
</feature>
<evidence type="ECO:0000256" key="3">
    <source>
        <dbReference type="ARBA" id="ARBA00023274"/>
    </source>
</evidence>
<dbReference type="GO" id="GO:0003735">
    <property type="term" value="F:structural constituent of ribosome"/>
    <property type="evidence" value="ECO:0007669"/>
    <property type="project" value="InterPro"/>
</dbReference>
<dbReference type="PANTHER" id="PTHR12919:SF20">
    <property type="entry name" value="SMALL RIBOSOMAL SUBUNIT PROTEIN BS16M"/>
    <property type="match status" value="1"/>
</dbReference>
<dbReference type="STRING" id="1097556.R4XF18"/>
<name>R4XF18_TAPDE</name>
<comment type="similarity">
    <text evidence="1">Belongs to the bacterial ribosomal protein bS16 family.</text>
</comment>
<dbReference type="AlphaFoldDB" id="R4XF18"/>
<sequence length="113" mass="12789">MVLKIRLQRFGQKKLPFYHIVCMNARTARNSKPLEKLGTYDPIPKNGNKDITLNFERTKYWLGVGAQPTETAARLLERADLIAVRPKPWHKLREQEADKSSETPGVEVASGSA</sequence>
<dbReference type="GO" id="GO:0005763">
    <property type="term" value="C:mitochondrial small ribosomal subunit"/>
    <property type="evidence" value="ECO:0007669"/>
    <property type="project" value="TreeGrafter"/>
</dbReference>
<dbReference type="HAMAP" id="MF_00385">
    <property type="entry name" value="Ribosomal_bS16"/>
    <property type="match status" value="1"/>
</dbReference>
<keyword evidence="6" id="KW-1185">Reference proteome</keyword>
<dbReference type="OrthoDB" id="407221at2759"/>
<evidence type="ECO:0000256" key="4">
    <source>
        <dbReference type="SAM" id="MobiDB-lite"/>
    </source>
</evidence>
<dbReference type="EMBL" id="CAHR02000214">
    <property type="protein sequence ID" value="CCG84233.1"/>
    <property type="molecule type" value="Genomic_DNA"/>
</dbReference>
<dbReference type="Pfam" id="PF00886">
    <property type="entry name" value="Ribosomal_S16"/>
    <property type="match status" value="1"/>
</dbReference>
<organism evidence="5 6">
    <name type="scientific">Taphrina deformans (strain PYCC 5710 / ATCC 11124 / CBS 356.35 / IMI 108563 / JCM 9778 / NBRC 8474)</name>
    <name type="common">Peach leaf curl fungus</name>
    <name type="synonym">Lalaria deformans</name>
    <dbReference type="NCBI Taxonomy" id="1097556"/>
    <lineage>
        <taxon>Eukaryota</taxon>
        <taxon>Fungi</taxon>
        <taxon>Dikarya</taxon>
        <taxon>Ascomycota</taxon>
        <taxon>Taphrinomycotina</taxon>
        <taxon>Taphrinomycetes</taxon>
        <taxon>Taphrinales</taxon>
        <taxon>Taphrinaceae</taxon>
        <taxon>Taphrina</taxon>
    </lineage>
</organism>
<dbReference type="Proteomes" id="UP000013776">
    <property type="component" value="Unassembled WGS sequence"/>
</dbReference>
<feature type="compositionally biased region" description="Basic and acidic residues" evidence="4">
    <location>
        <begin position="91"/>
        <end position="101"/>
    </location>
</feature>
<dbReference type="Gene3D" id="3.30.1320.10">
    <property type="match status" value="1"/>
</dbReference>
<protein>
    <submittedName>
        <fullName evidence="5">Uncharacterized protein</fullName>
    </submittedName>
</protein>
<evidence type="ECO:0000256" key="2">
    <source>
        <dbReference type="ARBA" id="ARBA00022980"/>
    </source>
</evidence>
<dbReference type="InterPro" id="IPR000307">
    <property type="entry name" value="Ribosomal_bS16"/>
</dbReference>
<evidence type="ECO:0000313" key="5">
    <source>
        <dbReference type="EMBL" id="CCG84233.1"/>
    </source>
</evidence>
<evidence type="ECO:0000256" key="1">
    <source>
        <dbReference type="ARBA" id="ARBA00006668"/>
    </source>
</evidence>
<reference evidence="5 6" key="1">
    <citation type="journal article" date="2013" name="MBio">
        <title>Genome sequencing of the plant pathogen Taphrina deformans, the causal agent of peach leaf curl.</title>
        <authorList>
            <person name="Cisse O.H."/>
            <person name="Almeida J.M.G.C.F."/>
            <person name="Fonseca A."/>
            <person name="Kumar A.A."/>
            <person name="Salojaervi J."/>
            <person name="Overmyer K."/>
            <person name="Hauser P.M."/>
            <person name="Pagni M."/>
        </authorList>
    </citation>
    <scope>NUCLEOTIDE SEQUENCE [LARGE SCALE GENOMIC DNA]</scope>
    <source>
        <strain evidence="6">PYCC 5710 / ATCC 11124 / CBS 356.35 / IMI 108563 / JCM 9778 / NBRC 8474</strain>
    </source>
</reference>